<evidence type="ECO:0000256" key="2">
    <source>
        <dbReference type="ARBA" id="ARBA00002869"/>
    </source>
</evidence>
<comment type="cofactor">
    <cofactor evidence="1">
        <name>dipyrromethane</name>
        <dbReference type="ChEBI" id="CHEBI:60342"/>
    </cofactor>
</comment>
<protein>
    <recommendedName>
        <fullName evidence="5 9">Hydroxymethylbilane synthase</fullName>
        <ecNumber evidence="5 9">2.5.1.61</ecNumber>
    </recommendedName>
</protein>
<dbReference type="FunFam" id="3.40.190.10:FF:000091">
    <property type="entry name" value="Porphobilinogen deaminase"/>
    <property type="match status" value="1"/>
</dbReference>
<accession>A0A1C5AHI1</accession>
<gene>
    <name evidence="12" type="ORF">GA0070561_0291</name>
</gene>
<dbReference type="Gene3D" id="3.30.160.40">
    <property type="entry name" value="Porphobilinogen deaminase, C-terminal domain"/>
    <property type="match status" value="1"/>
</dbReference>
<evidence type="ECO:0000259" key="10">
    <source>
        <dbReference type="Pfam" id="PF01379"/>
    </source>
</evidence>
<sequence>MAWATGLVDGTRIERTTLAGMADSRLLRIGTRNSPMALAQVERVRAMLAERHHEVTVDVLSMSASGDRWHGDLAALGGKGAFTKEVDTALIAGDVDLVVHCVKDVPGDRPAPAGTVMAAYLARDDVRDCLVHPGGLRIDQLPPGTRIGTSAVRRVAQLALHWPSLVPVPIRGNANSRLAKLDAGDRYDALLLAYSGLERIGQAARITHPIDVDTMVPAVGSGTLVLQCREDDTSTRDLAASLGDPRAWRETVAERTMLHILQGNCHSPIAALARTEPDGRLGLRARVISVDGKTVLDAHEWAADPITLGTSVAAALLRQGARDLLDLSAHA</sequence>
<evidence type="ECO:0000256" key="8">
    <source>
        <dbReference type="ARBA" id="ARBA00048169"/>
    </source>
</evidence>
<evidence type="ECO:0000256" key="7">
    <source>
        <dbReference type="ARBA" id="ARBA00023244"/>
    </source>
</evidence>
<dbReference type="InterPro" id="IPR022418">
    <property type="entry name" value="Porphobilinogen_deaminase_C"/>
</dbReference>
<evidence type="ECO:0000313" key="12">
    <source>
        <dbReference type="EMBL" id="SCF44670.1"/>
    </source>
</evidence>
<evidence type="ECO:0000256" key="4">
    <source>
        <dbReference type="ARBA" id="ARBA00011245"/>
    </source>
</evidence>
<dbReference type="PRINTS" id="PR00151">
    <property type="entry name" value="PORPHBDMNASE"/>
</dbReference>
<dbReference type="GO" id="GO:0004418">
    <property type="term" value="F:hydroxymethylbilane synthase activity"/>
    <property type="evidence" value="ECO:0007669"/>
    <property type="project" value="UniProtKB-UniRule"/>
</dbReference>
<dbReference type="Gene3D" id="3.40.190.10">
    <property type="entry name" value="Periplasmic binding protein-like II"/>
    <property type="match status" value="2"/>
</dbReference>
<feature type="domain" description="Porphobilinogen deaminase C-terminal" evidence="11">
    <location>
        <begin position="249"/>
        <end position="317"/>
    </location>
</feature>
<dbReference type="NCBIfam" id="TIGR00212">
    <property type="entry name" value="hemC"/>
    <property type="match status" value="1"/>
</dbReference>
<evidence type="ECO:0000256" key="1">
    <source>
        <dbReference type="ARBA" id="ARBA00001916"/>
    </source>
</evidence>
<dbReference type="EC" id="2.5.1.61" evidence="5 9"/>
<comment type="catalytic activity">
    <reaction evidence="8">
        <text>4 porphobilinogen + H2O = hydroxymethylbilane + 4 NH4(+)</text>
        <dbReference type="Rhea" id="RHEA:13185"/>
        <dbReference type="ChEBI" id="CHEBI:15377"/>
        <dbReference type="ChEBI" id="CHEBI:28938"/>
        <dbReference type="ChEBI" id="CHEBI:57845"/>
        <dbReference type="ChEBI" id="CHEBI:58126"/>
        <dbReference type="EC" id="2.5.1.61"/>
    </reaction>
</comment>
<evidence type="ECO:0000259" key="11">
    <source>
        <dbReference type="Pfam" id="PF03900"/>
    </source>
</evidence>
<dbReference type="STRING" id="285676.GA0070561_0291"/>
<keyword evidence="6" id="KW-0808">Transferase</keyword>
<dbReference type="PIRSF" id="PIRSF001438">
    <property type="entry name" value="4pyrrol_synth_OHMeBilane_synth"/>
    <property type="match status" value="1"/>
</dbReference>
<dbReference type="Pfam" id="PF01379">
    <property type="entry name" value="Porphobil_deam"/>
    <property type="match status" value="1"/>
</dbReference>
<comment type="function">
    <text evidence="2">Tetrapolymerization of the monopyrrole PBG into the hydroxymethylbilane pre-uroporphyrinogen in several discrete steps.</text>
</comment>
<dbReference type="EMBL" id="FMCR01000011">
    <property type="protein sequence ID" value="SCF44670.1"/>
    <property type="molecule type" value="Genomic_DNA"/>
</dbReference>
<dbReference type="Proteomes" id="UP000198864">
    <property type="component" value="Unassembled WGS sequence"/>
</dbReference>
<evidence type="ECO:0000256" key="6">
    <source>
        <dbReference type="ARBA" id="ARBA00022679"/>
    </source>
</evidence>
<evidence type="ECO:0000256" key="3">
    <source>
        <dbReference type="ARBA" id="ARBA00005638"/>
    </source>
</evidence>
<evidence type="ECO:0000256" key="9">
    <source>
        <dbReference type="NCBIfam" id="TIGR00212"/>
    </source>
</evidence>
<dbReference type="AlphaFoldDB" id="A0A1C5AHI1"/>
<dbReference type="GO" id="GO:0006783">
    <property type="term" value="P:heme biosynthetic process"/>
    <property type="evidence" value="ECO:0007669"/>
    <property type="project" value="TreeGrafter"/>
</dbReference>
<name>A0A1C5AHI1_9ACTN</name>
<proteinExistence type="inferred from homology"/>
<dbReference type="GO" id="GO:0005737">
    <property type="term" value="C:cytoplasm"/>
    <property type="evidence" value="ECO:0007669"/>
    <property type="project" value="UniProtKB-UniRule"/>
</dbReference>
<dbReference type="InterPro" id="IPR036803">
    <property type="entry name" value="Porphobilinogen_deaminase_C_sf"/>
</dbReference>
<evidence type="ECO:0000256" key="5">
    <source>
        <dbReference type="ARBA" id="ARBA00012655"/>
    </source>
</evidence>
<dbReference type="Pfam" id="PF03900">
    <property type="entry name" value="Porphobil_deamC"/>
    <property type="match status" value="1"/>
</dbReference>
<dbReference type="SUPFAM" id="SSF53850">
    <property type="entry name" value="Periplasmic binding protein-like II"/>
    <property type="match status" value="1"/>
</dbReference>
<keyword evidence="7" id="KW-0627">Porphyrin biosynthesis</keyword>
<dbReference type="PANTHER" id="PTHR11557">
    <property type="entry name" value="PORPHOBILINOGEN DEAMINASE"/>
    <property type="match status" value="1"/>
</dbReference>
<feature type="domain" description="Porphobilinogen deaminase N-terminal" evidence="10">
    <location>
        <begin position="27"/>
        <end position="236"/>
    </location>
</feature>
<comment type="subunit">
    <text evidence="4">Monomer.</text>
</comment>
<dbReference type="InterPro" id="IPR022419">
    <property type="entry name" value="Porphobilin_deaminase_cofac_BS"/>
</dbReference>
<dbReference type="SUPFAM" id="SSF54782">
    <property type="entry name" value="Porphobilinogen deaminase (hydroxymethylbilane synthase), C-terminal domain"/>
    <property type="match status" value="1"/>
</dbReference>
<dbReference type="FunFam" id="3.40.190.10:FF:000005">
    <property type="entry name" value="Porphobilinogen deaminase"/>
    <property type="match status" value="1"/>
</dbReference>
<reference evidence="12 13" key="1">
    <citation type="submission" date="2016-06" db="EMBL/GenBank/DDBJ databases">
        <authorList>
            <person name="Kjaerup R.B."/>
            <person name="Dalgaard T.S."/>
            <person name="Juul-Madsen H.R."/>
        </authorList>
    </citation>
    <scope>NUCLEOTIDE SEQUENCE [LARGE SCALE GENOMIC DNA]</scope>
    <source>
        <strain evidence="12 13">DSM 44871</strain>
    </source>
</reference>
<organism evidence="12 13">
    <name type="scientific">Micromonospora saelicesensis</name>
    <dbReference type="NCBI Taxonomy" id="285676"/>
    <lineage>
        <taxon>Bacteria</taxon>
        <taxon>Bacillati</taxon>
        <taxon>Actinomycetota</taxon>
        <taxon>Actinomycetes</taxon>
        <taxon>Micromonosporales</taxon>
        <taxon>Micromonosporaceae</taxon>
        <taxon>Micromonospora</taxon>
    </lineage>
</organism>
<dbReference type="PROSITE" id="PS00533">
    <property type="entry name" value="PORPHOBILINOGEN_DEAM"/>
    <property type="match status" value="1"/>
</dbReference>
<comment type="similarity">
    <text evidence="3">Belongs to the HMBS family.</text>
</comment>
<dbReference type="InterPro" id="IPR000860">
    <property type="entry name" value="HemC"/>
</dbReference>
<dbReference type="InterPro" id="IPR022417">
    <property type="entry name" value="Porphobilin_deaminase_N"/>
</dbReference>
<dbReference type="PANTHER" id="PTHR11557:SF0">
    <property type="entry name" value="PORPHOBILINOGEN DEAMINASE"/>
    <property type="match status" value="1"/>
</dbReference>
<evidence type="ECO:0000313" key="13">
    <source>
        <dbReference type="Proteomes" id="UP000198864"/>
    </source>
</evidence>